<dbReference type="AlphaFoldDB" id="A0A371CQU6"/>
<proteinExistence type="predicted"/>
<name>A0A371CQU6_9APHY</name>
<dbReference type="EMBL" id="KZ857479">
    <property type="protein sequence ID" value="RDX42662.1"/>
    <property type="molecule type" value="Genomic_DNA"/>
</dbReference>
<dbReference type="SUPFAM" id="SSF64288">
    <property type="entry name" value="Chorismate lyase-like"/>
    <property type="match status" value="1"/>
</dbReference>
<sequence length="206" mass="22972">MAASDDKGLARDTYTGASTSIQIQHAEAFTGIERIMLVAQGDLQRHLSAFFDRTITIQCIYTKTGPRGSGASLDSPIQQERQVHLKCGNRILCVATSSVTVTSSECERLLLDENFALGQIFRHLRTYPEFALLKVEAQLVNGLRELRRIYQLETEGIRCEIEEVFPDRDMFDMGDAWLNQDARDNWSGISGHPNGFPVVDGLGHSP</sequence>
<dbReference type="Proteomes" id="UP000256964">
    <property type="component" value="Unassembled WGS sequence"/>
</dbReference>
<dbReference type="Gene3D" id="3.40.1410.10">
    <property type="entry name" value="Chorismate lyase-like"/>
    <property type="match status" value="1"/>
</dbReference>
<reference evidence="1 2" key="1">
    <citation type="journal article" date="2018" name="Biotechnol. Biofuels">
        <title>Integrative visual omics of the white-rot fungus Polyporus brumalis exposes the biotechnological potential of its oxidative enzymes for delignifying raw plant biomass.</title>
        <authorList>
            <person name="Miyauchi S."/>
            <person name="Rancon A."/>
            <person name="Drula E."/>
            <person name="Hage H."/>
            <person name="Chaduli D."/>
            <person name="Favel A."/>
            <person name="Grisel S."/>
            <person name="Henrissat B."/>
            <person name="Herpoel-Gimbert I."/>
            <person name="Ruiz-Duenas F.J."/>
            <person name="Chevret D."/>
            <person name="Hainaut M."/>
            <person name="Lin J."/>
            <person name="Wang M."/>
            <person name="Pangilinan J."/>
            <person name="Lipzen A."/>
            <person name="Lesage-Meessen L."/>
            <person name="Navarro D."/>
            <person name="Riley R."/>
            <person name="Grigoriev I.V."/>
            <person name="Zhou S."/>
            <person name="Raouche S."/>
            <person name="Rosso M.N."/>
        </authorList>
    </citation>
    <scope>NUCLEOTIDE SEQUENCE [LARGE SCALE GENOMIC DNA]</scope>
    <source>
        <strain evidence="1 2">BRFM 1820</strain>
    </source>
</reference>
<dbReference type="InterPro" id="IPR028978">
    <property type="entry name" value="Chorismate_lyase_/UTRA_dom_sf"/>
</dbReference>
<keyword evidence="2" id="KW-1185">Reference proteome</keyword>
<gene>
    <name evidence="1" type="ORF">OH76DRAFT_86198</name>
</gene>
<evidence type="ECO:0000313" key="2">
    <source>
        <dbReference type="Proteomes" id="UP000256964"/>
    </source>
</evidence>
<organism evidence="1 2">
    <name type="scientific">Lentinus brumalis</name>
    <dbReference type="NCBI Taxonomy" id="2498619"/>
    <lineage>
        <taxon>Eukaryota</taxon>
        <taxon>Fungi</taxon>
        <taxon>Dikarya</taxon>
        <taxon>Basidiomycota</taxon>
        <taxon>Agaricomycotina</taxon>
        <taxon>Agaricomycetes</taxon>
        <taxon>Polyporales</taxon>
        <taxon>Polyporaceae</taxon>
        <taxon>Lentinus</taxon>
    </lineage>
</organism>
<protein>
    <submittedName>
        <fullName evidence="1">Uncharacterized protein</fullName>
    </submittedName>
</protein>
<evidence type="ECO:0000313" key="1">
    <source>
        <dbReference type="EMBL" id="RDX42662.1"/>
    </source>
</evidence>
<dbReference type="STRING" id="139420.A0A371CQU6"/>
<dbReference type="OrthoDB" id="5673at2759"/>
<accession>A0A371CQU6</accession>